<feature type="region of interest" description="Disordered" evidence="1">
    <location>
        <begin position="65"/>
        <end position="106"/>
    </location>
</feature>
<proteinExistence type="predicted"/>
<protein>
    <submittedName>
        <fullName evidence="2">Uncharacterized protein</fullName>
    </submittedName>
</protein>
<dbReference type="AlphaFoldDB" id="A0A3P7J5Y1"/>
<keyword evidence="3" id="KW-1185">Reference proteome</keyword>
<evidence type="ECO:0000313" key="3">
    <source>
        <dbReference type="Proteomes" id="UP000270094"/>
    </source>
</evidence>
<sequence length="138" mass="15775">MRLRPLILFRPKCIPLCRKGWPEAQVDFSEALKKPPPDVDLNDFVVRAAIAQTVVNPLLVKKIGNIDDEQADPKKQKAQLEKLEEEMKSKEDTKEDEVKKEDASPMRSVKWGDHKCILYETRDQMTLEDDAEDAGELG</sequence>
<reference evidence="2 3" key="1">
    <citation type="submission" date="2018-11" db="EMBL/GenBank/DDBJ databases">
        <authorList>
            <consortium name="Pathogen Informatics"/>
        </authorList>
    </citation>
    <scope>NUCLEOTIDE SEQUENCE [LARGE SCALE GENOMIC DNA]</scope>
</reference>
<evidence type="ECO:0000256" key="1">
    <source>
        <dbReference type="SAM" id="MobiDB-lite"/>
    </source>
</evidence>
<dbReference type="EMBL" id="UYYB01102448">
    <property type="protein sequence ID" value="VDM78606.1"/>
    <property type="molecule type" value="Genomic_DNA"/>
</dbReference>
<organism evidence="2 3">
    <name type="scientific">Strongylus vulgaris</name>
    <name type="common">Blood worm</name>
    <dbReference type="NCBI Taxonomy" id="40348"/>
    <lineage>
        <taxon>Eukaryota</taxon>
        <taxon>Metazoa</taxon>
        <taxon>Ecdysozoa</taxon>
        <taxon>Nematoda</taxon>
        <taxon>Chromadorea</taxon>
        <taxon>Rhabditida</taxon>
        <taxon>Rhabditina</taxon>
        <taxon>Rhabditomorpha</taxon>
        <taxon>Strongyloidea</taxon>
        <taxon>Strongylidae</taxon>
        <taxon>Strongylus</taxon>
    </lineage>
</organism>
<dbReference type="OrthoDB" id="5865236at2759"/>
<evidence type="ECO:0000313" key="2">
    <source>
        <dbReference type="EMBL" id="VDM78606.1"/>
    </source>
</evidence>
<dbReference type="Proteomes" id="UP000270094">
    <property type="component" value="Unassembled WGS sequence"/>
</dbReference>
<name>A0A3P7J5Y1_STRVU</name>
<accession>A0A3P7J5Y1</accession>
<feature type="compositionally biased region" description="Basic and acidic residues" evidence="1">
    <location>
        <begin position="71"/>
        <end position="106"/>
    </location>
</feature>
<gene>
    <name evidence="2" type="ORF">SVUK_LOCUS13604</name>
</gene>